<dbReference type="Gene3D" id="3.30.70.1230">
    <property type="entry name" value="Nucleotide cyclase"/>
    <property type="match status" value="2"/>
</dbReference>
<dbReference type="SUPFAM" id="SSF55073">
    <property type="entry name" value="Nucleotide cyclase"/>
    <property type="match status" value="1"/>
</dbReference>
<keyword evidence="4" id="KW-0547">Nucleotide-binding</keyword>
<gene>
    <name evidence="9" type="ORF">GE061_010916</name>
</gene>
<evidence type="ECO:0000256" key="4">
    <source>
        <dbReference type="ARBA" id="ARBA00022741"/>
    </source>
</evidence>
<dbReference type="PANTHER" id="PTHR45655">
    <property type="entry name" value="GUANYLATE CYCLASE SOLUBLE SUBUNIT BETA-2"/>
    <property type="match status" value="1"/>
</dbReference>
<dbReference type="GO" id="GO:0070482">
    <property type="term" value="P:response to oxygen levels"/>
    <property type="evidence" value="ECO:0007669"/>
    <property type="project" value="TreeGrafter"/>
</dbReference>
<keyword evidence="10" id="KW-1185">Reference proteome</keyword>
<comment type="subcellular location">
    <subcellularLocation>
        <location evidence="1">Cytoplasm</location>
    </subcellularLocation>
</comment>
<evidence type="ECO:0000256" key="5">
    <source>
        <dbReference type="ARBA" id="ARBA00023134"/>
    </source>
</evidence>
<evidence type="ECO:0000256" key="3">
    <source>
        <dbReference type="ARBA" id="ARBA00022490"/>
    </source>
</evidence>
<evidence type="ECO:0000256" key="7">
    <source>
        <dbReference type="ARBA" id="ARBA00023293"/>
    </source>
</evidence>
<dbReference type="GO" id="GO:0020037">
    <property type="term" value="F:heme binding"/>
    <property type="evidence" value="ECO:0007669"/>
    <property type="project" value="InterPro"/>
</dbReference>
<dbReference type="InterPro" id="IPR042463">
    <property type="entry name" value="HNOB_dom_associated_sf"/>
</dbReference>
<dbReference type="SMART" id="SM00044">
    <property type="entry name" value="CYCc"/>
    <property type="match status" value="1"/>
</dbReference>
<dbReference type="GO" id="GO:0019934">
    <property type="term" value="P:cGMP-mediated signaling"/>
    <property type="evidence" value="ECO:0007669"/>
    <property type="project" value="TreeGrafter"/>
</dbReference>
<dbReference type="Pfam" id="PF00211">
    <property type="entry name" value="Guanylate_cyc"/>
    <property type="match status" value="1"/>
</dbReference>
<dbReference type="PANTHER" id="PTHR45655:SF5">
    <property type="entry name" value="SOLUBLE GUANYLATE CYCLASE 89DA-RELATED"/>
    <property type="match status" value="1"/>
</dbReference>
<dbReference type="OrthoDB" id="1890790at2759"/>
<keyword evidence="5" id="KW-0342">GTP-binding</keyword>
<comment type="caution">
    <text evidence="9">The sequence shown here is derived from an EMBL/GenBank/DDBJ whole genome shotgun (WGS) entry which is preliminary data.</text>
</comment>
<protein>
    <recommendedName>
        <fullName evidence="2">guanylate cyclase</fullName>
        <ecNumber evidence="2">4.6.1.2</ecNumber>
    </recommendedName>
</protein>
<dbReference type="EMBL" id="WIXP02000003">
    <property type="protein sequence ID" value="KAF6213200.1"/>
    <property type="molecule type" value="Genomic_DNA"/>
</dbReference>
<dbReference type="Pfam" id="PF07700">
    <property type="entry name" value="HNOB"/>
    <property type="match status" value="1"/>
</dbReference>
<dbReference type="InterPro" id="IPR011645">
    <property type="entry name" value="HNOB_dom_associated"/>
</dbReference>
<dbReference type="InterPro" id="IPR029787">
    <property type="entry name" value="Nucleotide_cyclase"/>
</dbReference>
<dbReference type="AlphaFoldDB" id="A0A8S9XVY8"/>
<accession>A0A8S9XVY8</accession>
<dbReference type="GO" id="GO:0005525">
    <property type="term" value="F:GTP binding"/>
    <property type="evidence" value="ECO:0007669"/>
    <property type="project" value="UniProtKB-KW"/>
</dbReference>
<evidence type="ECO:0000256" key="6">
    <source>
        <dbReference type="ARBA" id="ARBA00023239"/>
    </source>
</evidence>
<keyword evidence="7" id="KW-0141">cGMP biosynthesis</keyword>
<dbReference type="GO" id="GO:0008074">
    <property type="term" value="C:guanylate cyclase complex, soluble"/>
    <property type="evidence" value="ECO:0007669"/>
    <property type="project" value="TreeGrafter"/>
</dbReference>
<dbReference type="InterPro" id="IPR001054">
    <property type="entry name" value="A/G_cyclase"/>
</dbReference>
<dbReference type="PROSITE" id="PS50125">
    <property type="entry name" value="GUANYLATE_CYCLASE_2"/>
    <property type="match status" value="1"/>
</dbReference>
<organism evidence="9 10">
    <name type="scientific">Apolygus lucorum</name>
    <name type="common">Small green plant bug</name>
    <name type="synonym">Lygocoris lucorum</name>
    <dbReference type="NCBI Taxonomy" id="248454"/>
    <lineage>
        <taxon>Eukaryota</taxon>
        <taxon>Metazoa</taxon>
        <taxon>Ecdysozoa</taxon>
        <taxon>Arthropoda</taxon>
        <taxon>Hexapoda</taxon>
        <taxon>Insecta</taxon>
        <taxon>Pterygota</taxon>
        <taxon>Neoptera</taxon>
        <taxon>Paraneoptera</taxon>
        <taxon>Hemiptera</taxon>
        <taxon>Heteroptera</taxon>
        <taxon>Panheteroptera</taxon>
        <taxon>Cimicomorpha</taxon>
        <taxon>Miridae</taxon>
        <taxon>Mirini</taxon>
        <taxon>Apolygus</taxon>
    </lineage>
</organism>
<sequence length="778" mass="87892">MRFSYPKMNGPSMYVTETDSNGSVLVYRSSRHGFKDYLIGQLYEIAESMYQIQLDIEVMEEKLSSGSYKINTLILHLKYDNKEYILNKNKQAETIQRKFDQTGKSLPPLSSQLLLDLFPWAVMFGRSMRVLEAGANILAFISKTQVYRRPVTNILKIRRPRGIPFTWENITNFQTVMFEVELMIPVITDELNHLGYDRPVNKNILLKGQMKYIQDIETVIYLCSPIVNNIEELRDMNLFLSDLNEHGLGKELVMKGWHSCSRLEQIWEENVELCKELEKNHKLLQEWKERGDKLLYSMIPKSIAEQLRRGESPFSTCQSFESVSILFVEIASLKSAVASVADVMTVVETMNAVFSAFDDVLDNFGAYKALFYPEVQHSVDEPDPRPPSGIASYSNVGLKKKVFELVKEASKGHGTKKLLLQKLESLDNTSVADLPVPSTLFLEKEKWFLSRTVINYLLGLQDSSKTAKPRLAYSDIRPYAQICADLFGDTSQYWFDNAVLKVEADYQARYPSNTDGDFYSKCCIVYGTVVSLLESADIERRPPFLDLMKHAVDESDKVKLLLLSLPYATYSRSVTKSTSSTSHVKPISSQAVIATWLVIVEDEIALEAYHLKLKQRGDGVVQPYVIAVGKDSLSLERVQVETVGEVYMAVGGAPELDPRHAEKMARLALAMLDVVPEINAPLPICTKSGLHTGPVVAGVVGLKAPRYCLFGDTVNTAARMQTSAENMKIQISNSTHQNLECLNTFKFIKRGPVKIKGKGEMTTFWLEGNTQMTIYFML</sequence>
<dbReference type="InterPro" id="IPR011644">
    <property type="entry name" value="Heme_NO-bd"/>
</dbReference>
<reference evidence="9" key="1">
    <citation type="journal article" date="2021" name="Mol. Ecol. Resour.">
        <title>Apolygus lucorum genome provides insights into omnivorousness and mesophyll feeding.</title>
        <authorList>
            <person name="Liu Y."/>
            <person name="Liu H."/>
            <person name="Wang H."/>
            <person name="Huang T."/>
            <person name="Liu B."/>
            <person name="Yang B."/>
            <person name="Yin L."/>
            <person name="Li B."/>
            <person name="Zhang Y."/>
            <person name="Zhang S."/>
            <person name="Jiang F."/>
            <person name="Zhang X."/>
            <person name="Ren Y."/>
            <person name="Wang B."/>
            <person name="Wang S."/>
            <person name="Lu Y."/>
            <person name="Wu K."/>
            <person name="Fan W."/>
            <person name="Wang G."/>
        </authorList>
    </citation>
    <scope>NUCLEOTIDE SEQUENCE</scope>
    <source>
        <strain evidence="9">12Hb</strain>
    </source>
</reference>
<dbReference type="Gene3D" id="6.10.250.780">
    <property type="match status" value="1"/>
</dbReference>
<feature type="domain" description="Guanylate cyclase" evidence="8">
    <location>
        <begin position="639"/>
        <end position="721"/>
    </location>
</feature>
<name>A0A8S9XVY8_APOLU</name>
<keyword evidence="3" id="KW-0963">Cytoplasm</keyword>
<dbReference type="GO" id="GO:0004383">
    <property type="term" value="F:guanylate cyclase activity"/>
    <property type="evidence" value="ECO:0007669"/>
    <property type="project" value="UniProtKB-EC"/>
</dbReference>
<dbReference type="SUPFAM" id="SSF111126">
    <property type="entry name" value="Ligand-binding domain in the NO signalling and Golgi transport"/>
    <property type="match status" value="1"/>
</dbReference>
<evidence type="ECO:0000313" key="10">
    <source>
        <dbReference type="Proteomes" id="UP000466442"/>
    </source>
</evidence>
<dbReference type="Gene3D" id="3.90.1520.10">
    <property type="entry name" value="H-NOX domain"/>
    <property type="match status" value="1"/>
</dbReference>
<evidence type="ECO:0000256" key="2">
    <source>
        <dbReference type="ARBA" id="ARBA00012202"/>
    </source>
</evidence>
<dbReference type="Pfam" id="PF07701">
    <property type="entry name" value="HNOBA"/>
    <property type="match status" value="1"/>
</dbReference>
<evidence type="ECO:0000259" key="8">
    <source>
        <dbReference type="PROSITE" id="PS50125"/>
    </source>
</evidence>
<keyword evidence="6" id="KW-0456">Lyase</keyword>
<evidence type="ECO:0000256" key="1">
    <source>
        <dbReference type="ARBA" id="ARBA00004496"/>
    </source>
</evidence>
<evidence type="ECO:0000313" key="9">
    <source>
        <dbReference type="EMBL" id="KAF6213200.1"/>
    </source>
</evidence>
<dbReference type="CDD" id="cd07302">
    <property type="entry name" value="CHD"/>
    <property type="match status" value="1"/>
</dbReference>
<dbReference type="Proteomes" id="UP000466442">
    <property type="component" value="Unassembled WGS sequence"/>
</dbReference>
<dbReference type="InterPro" id="IPR038158">
    <property type="entry name" value="H-NOX_domain_sf"/>
</dbReference>
<proteinExistence type="predicted"/>
<dbReference type="EC" id="4.6.1.2" evidence="2"/>
<dbReference type="Gene3D" id="3.30.450.260">
    <property type="entry name" value="Haem NO binding associated domain"/>
    <property type="match status" value="1"/>
</dbReference>
<dbReference type="InterPro" id="IPR024096">
    <property type="entry name" value="NO_sig/Golgi_transp_ligand-bd"/>
</dbReference>